<dbReference type="Gene3D" id="1.10.150.130">
    <property type="match status" value="1"/>
</dbReference>
<dbReference type="InterPro" id="IPR044068">
    <property type="entry name" value="CB"/>
</dbReference>
<dbReference type="InterPro" id="IPR010998">
    <property type="entry name" value="Integrase_recombinase_N"/>
</dbReference>
<dbReference type="Proteomes" id="UP000289193">
    <property type="component" value="Unassembled WGS sequence"/>
</dbReference>
<dbReference type="PROSITE" id="PS51900">
    <property type="entry name" value="CB"/>
    <property type="match status" value="1"/>
</dbReference>
<dbReference type="AlphaFoldDB" id="A0AAX2A8X6"/>
<protein>
    <submittedName>
        <fullName evidence="9">Site-specific integrase</fullName>
    </submittedName>
    <submittedName>
        <fullName evidence="8">Site-specific tyrosine recombinase, phage integrase family (INT_ICEBs1_C_like domain)</fullName>
    </submittedName>
</protein>
<dbReference type="GO" id="GO:0015074">
    <property type="term" value="P:DNA integration"/>
    <property type="evidence" value="ECO:0007669"/>
    <property type="project" value="UniProtKB-KW"/>
</dbReference>
<evidence type="ECO:0000259" key="7">
    <source>
        <dbReference type="PROSITE" id="PS51900"/>
    </source>
</evidence>
<dbReference type="InterPro" id="IPR002104">
    <property type="entry name" value="Integrase_catalytic"/>
</dbReference>
<dbReference type="Proteomes" id="UP000253850">
    <property type="component" value="Chromosome"/>
</dbReference>
<dbReference type="CDD" id="cd01189">
    <property type="entry name" value="INT_ICEBs1_C_like"/>
    <property type="match status" value="1"/>
</dbReference>
<dbReference type="GO" id="GO:0006310">
    <property type="term" value="P:DNA recombination"/>
    <property type="evidence" value="ECO:0007669"/>
    <property type="project" value="UniProtKB-KW"/>
</dbReference>
<keyword evidence="4" id="KW-0233">DNA recombination</keyword>
<accession>A0AAX2A8X6</accession>
<reference evidence="9 11" key="1">
    <citation type="submission" date="2017-10" db="EMBL/GenBank/DDBJ databases">
        <title>Genomics of the genus Arcobacter.</title>
        <authorList>
            <person name="Perez-Cataluna A."/>
            <person name="Figueras M.J."/>
        </authorList>
    </citation>
    <scope>NUCLEOTIDE SEQUENCE [LARGE SCALE GENOMIC DNA]</scope>
    <source>
        <strain evidence="9 11">CECT 7835</strain>
    </source>
</reference>
<keyword evidence="2" id="KW-0229">DNA integration</keyword>
<dbReference type="PANTHER" id="PTHR30349">
    <property type="entry name" value="PHAGE INTEGRASE-RELATED"/>
    <property type="match status" value="1"/>
</dbReference>
<dbReference type="Pfam" id="PF12167">
    <property type="entry name" value="Arm-DNA-bind_2"/>
    <property type="match status" value="1"/>
</dbReference>
<reference evidence="8 10" key="2">
    <citation type="submission" date="2018-07" db="EMBL/GenBank/DDBJ databases">
        <title>Complete genome of the Arcobacter bivalviorum type strain LMG 26154.</title>
        <authorList>
            <person name="Miller W.G."/>
            <person name="Yee E."/>
            <person name="Bono J.L."/>
        </authorList>
    </citation>
    <scope>NUCLEOTIDE SEQUENCE [LARGE SCALE GENOMIC DNA]</scope>
    <source>
        <strain evidence="8 10">LMG 26154</strain>
    </source>
</reference>
<keyword evidence="11" id="KW-1185">Reference proteome</keyword>
<dbReference type="GO" id="GO:0003677">
    <property type="term" value="F:DNA binding"/>
    <property type="evidence" value="ECO:0007669"/>
    <property type="project" value="UniProtKB-UniRule"/>
</dbReference>
<dbReference type="PROSITE" id="PS51898">
    <property type="entry name" value="TYR_RECOMBINASE"/>
    <property type="match status" value="1"/>
</dbReference>
<evidence type="ECO:0000256" key="4">
    <source>
        <dbReference type="ARBA" id="ARBA00023172"/>
    </source>
</evidence>
<comment type="similarity">
    <text evidence="1">Belongs to the 'phage' integrase family.</text>
</comment>
<name>A0AAX2A8X6_9BACT</name>
<evidence type="ECO:0000313" key="10">
    <source>
        <dbReference type="Proteomes" id="UP000253850"/>
    </source>
</evidence>
<feature type="domain" description="Core-binding (CB)" evidence="7">
    <location>
        <begin position="61"/>
        <end position="155"/>
    </location>
</feature>
<dbReference type="InterPro" id="IPR011010">
    <property type="entry name" value="DNA_brk_join_enz"/>
</dbReference>
<proteinExistence type="inferred from homology"/>
<evidence type="ECO:0000256" key="5">
    <source>
        <dbReference type="PROSITE-ProRule" id="PRU01248"/>
    </source>
</evidence>
<dbReference type="RefSeq" id="WP_114839218.1">
    <property type="nucleotide sequence ID" value="NZ_CP031217.1"/>
</dbReference>
<dbReference type="Pfam" id="PF00589">
    <property type="entry name" value="Phage_integrase"/>
    <property type="match status" value="1"/>
</dbReference>
<evidence type="ECO:0000313" key="9">
    <source>
        <dbReference type="EMBL" id="RXK10684.1"/>
    </source>
</evidence>
<dbReference type="EMBL" id="PDKM01000002">
    <property type="protein sequence ID" value="RXK10684.1"/>
    <property type="molecule type" value="Genomic_DNA"/>
</dbReference>
<evidence type="ECO:0000256" key="1">
    <source>
        <dbReference type="ARBA" id="ARBA00008857"/>
    </source>
</evidence>
<dbReference type="Pfam" id="PF14659">
    <property type="entry name" value="Phage_int_SAM_3"/>
    <property type="match status" value="1"/>
</dbReference>
<dbReference type="SUPFAM" id="SSF56349">
    <property type="entry name" value="DNA breaking-rejoining enzymes"/>
    <property type="match status" value="1"/>
</dbReference>
<dbReference type="PANTHER" id="PTHR30349:SF64">
    <property type="entry name" value="PROPHAGE INTEGRASE INTD-RELATED"/>
    <property type="match status" value="1"/>
</dbReference>
<dbReference type="Gene3D" id="1.10.443.10">
    <property type="entry name" value="Intergrase catalytic core"/>
    <property type="match status" value="1"/>
</dbReference>
<evidence type="ECO:0000313" key="8">
    <source>
        <dbReference type="EMBL" id="AXH12389.1"/>
    </source>
</evidence>
<evidence type="ECO:0000259" key="6">
    <source>
        <dbReference type="PROSITE" id="PS51898"/>
    </source>
</evidence>
<dbReference type="InterPro" id="IPR050090">
    <property type="entry name" value="Tyrosine_recombinase_XerCD"/>
</dbReference>
<evidence type="ECO:0000256" key="2">
    <source>
        <dbReference type="ARBA" id="ARBA00022908"/>
    </source>
</evidence>
<evidence type="ECO:0000313" key="11">
    <source>
        <dbReference type="Proteomes" id="UP000289193"/>
    </source>
</evidence>
<gene>
    <name evidence="8" type="ORF">ABIV_1393</name>
    <name evidence="9" type="ORF">CRV05_05230</name>
</gene>
<dbReference type="InterPro" id="IPR022000">
    <property type="entry name" value="Min27-like_integrase_DNA_bind"/>
</dbReference>
<dbReference type="InterPro" id="IPR004107">
    <property type="entry name" value="Integrase_SAM-like_N"/>
</dbReference>
<keyword evidence="3 5" id="KW-0238">DNA-binding</keyword>
<dbReference type="EMBL" id="CP031217">
    <property type="protein sequence ID" value="AXH12389.1"/>
    <property type="molecule type" value="Genomic_DNA"/>
</dbReference>
<evidence type="ECO:0000256" key="3">
    <source>
        <dbReference type="ARBA" id="ARBA00023125"/>
    </source>
</evidence>
<organism evidence="9 11">
    <name type="scientific">Halarcobacter bivalviorum</name>
    <dbReference type="NCBI Taxonomy" id="663364"/>
    <lineage>
        <taxon>Bacteria</taxon>
        <taxon>Pseudomonadati</taxon>
        <taxon>Campylobacterota</taxon>
        <taxon>Epsilonproteobacteria</taxon>
        <taxon>Campylobacterales</taxon>
        <taxon>Arcobacteraceae</taxon>
        <taxon>Halarcobacter</taxon>
    </lineage>
</organism>
<sequence>MNSVKVLYGDLKITIRSINSYWWLDFYFNKKRIRRSTNLKVNEKNLKHIKSKIIPEIVIALTGNSQIKYFEKDLLVKDFSVEYFNVYRGTVRDHVYKRSKANYENKIKPFFGNKILKDITPIELEQWQLSLLKKYKPQSVNKYRSVFFSIFEKALQNDLIKFNPLTRVKSPLVIKKKIKLLVEKESDTVNPFSIKEIKEILSNARGNLYYVILFMFLTGIRPGELISLTWKDIDFEKKKIAVEKTTVQGKVGDVKTQSSVRYIDMLPQTETLLKDLYNLTGQYDNLFISHFKKPFYSHDILNLRFKELLKEINIKERTIYNLRHTFASYMISNIQNGIDILWVSKMLGHKDLSITLKIYAKYIKEDDDTRFTKLNKIGTIMGII</sequence>
<dbReference type="InterPro" id="IPR013762">
    <property type="entry name" value="Integrase-like_cat_sf"/>
</dbReference>
<feature type="domain" description="Tyr recombinase" evidence="6">
    <location>
        <begin position="187"/>
        <end position="372"/>
    </location>
</feature>
<dbReference type="KEGG" id="hbv:ABIV_1393"/>